<evidence type="ECO:0000313" key="4">
    <source>
        <dbReference type="Proteomes" id="UP001365542"/>
    </source>
</evidence>
<keyword evidence="2" id="KW-0472">Membrane</keyword>
<accession>A0AAV9X2D6</accession>
<evidence type="ECO:0000256" key="2">
    <source>
        <dbReference type="SAM" id="Phobius"/>
    </source>
</evidence>
<feature type="compositionally biased region" description="Polar residues" evidence="1">
    <location>
        <begin position="11"/>
        <end position="20"/>
    </location>
</feature>
<dbReference type="Proteomes" id="UP001365542">
    <property type="component" value="Unassembled WGS sequence"/>
</dbReference>
<keyword evidence="2" id="KW-0812">Transmembrane</keyword>
<feature type="transmembrane region" description="Helical" evidence="2">
    <location>
        <begin position="96"/>
        <end position="117"/>
    </location>
</feature>
<organism evidence="3 4">
    <name type="scientific">Orbilia ellipsospora</name>
    <dbReference type="NCBI Taxonomy" id="2528407"/>
    <lineage>
        <taxon>Eukaryota</taxon>
        <taxon>Fungi</taxon>
        <taxon>Dikarya</taxon>
        <taxon>Ascomycota</taxon>
        <taxon>Pezizomycotina</taxon>
        <taxon>Orbiliomycetes</taxon>
        <taxon>Orbiliales</taxon>
        <taxon>Orbiliaceae</taxon>
        <taxon>Orbilia</taxon>
    </lineage>
</organism>
<feature type="region of interest" description="Disordered" evidence="1">
    <location>
        <begin position="46"/>
        <end position="68"/>
    </location>
</feature>
<feature type="transmembrane region" description="Helical" evidence="2">
    <location>
        <begin position="587"/>
        <end position="611"/>
    </location>
</feature>
<protein>
    <submittedName>
        <fullName evidence="3">Uncharacterized protein</fullName>
    </submittedName>
</protein>
<evidence type="ECO:0000313" key="3">
    <source>
        <dbReference type="EMBL" id="KAK6532157.1"/>
    </source>
</evidence>
<evidence type="ECO:0000256" key="1">
    <source>
        <dbReference type="SAM" id="MobiDB-lite"/>
    </source>
</evidence>
<reference evidence="3 4" key="1">
    <citation type="submission" date="2019-10" db="EMBL/GenBank/DDBJ databases">
        <authorList>
            <person name="Palmer J.M."/>
        </authorList>
    </citation>
    <scope>NUCLEOTIDE SEQUENCE [LARGE SCALE GENOMIC DNA]</scope>
    <source>
        <strain evidence="3 4">TWF694</strain>
    </source>
</reference>
<feature type="region of interest" description="Disordered" evidence="1">
    <location>
        <begin position="1"/>
        <end position="20"/>
    </location>
</feature>
<gene>
    <name evidence="3" type="ORF">TWF694_003317</name>
</gene>
<dbReference type="EMBL" id="JAVHJO010000012">
    <property type="protein sequence ID" value="KAK6532157.1"/>
    <property type="molecule type" value="Genomic_DNA"/>
</dbReference>
<keyword evidence="2" id="KW-1133">Transmembrane helix</keyword>
<keyword evidence="4" id="KW-1185">Reference proteome</keyword>
<dbReference type="AlphaFoldDB" id="A0AAV9X2D6"/>
<feature type="transmembrane region" description="Helical" evidence="2">
    <location>
        <begin position="145"/>
        <end position="166"/>
    </location>
</feature>
<sequence length="690" mass="75077">MSDNDIGPIQPSKSASGFSFFRQNKGQNDISVSSFDLPFLSRGTSYQNVPMGGQRSGAQSPDERSSSSKVSIFKSEHHRLKHSLLHGSKTKRVGEIGFHFFISLIAVIFLVLPILAYNLDGELVGSEEAGYGGRILRLIQYGPTIFPIIFAAITGHFLRSIALLLAERGTTLERLEQLTRSITIASTITTPYLLNSYNFLSVVLLCLWTVSPLGGQASLRILRTAFVATTSDINANYLDPFNQSSFVQIGQDVGIALTETNSIYVANLLGSAEMKAGPVDPWKNVKIPLIEAFETNSAAVQNATGWYTVPQGNVTYSSLLGNPISNLTTNFTAIVESGYATINCSFLEVIDPSLCNEGKSTDCFNTTKPAVPDWVFPAAPTSQDEAADAEYISFGYNKTQSDLDITGYDRTTPMDIIIQSRGENGTSTGHCVLSQTFLEVQVDCLNSACRASNIRRMNVGPKRPTILVDAPSFVTNNFFIWLAKVTPPGHVAYSNPSQLYILYPDDPLSMQTQWVDIATVGKELFGIRMTQLFNTFLSATYGGGLYLGSIPVAPNRTTWDDVMPVNFKTTVGKSTDLIHIYVVQRPWAAITLVASLLLLAMGIASAVIGFYTLAPDVLTSLTALANETPWFDTYKEGTTLDGDAKAAALKKRMVRLGDVKRFEEVGYIALGTIDTDAVGVGGLSTDRVYR</sequence>
<proteinExistence type="predicted"/>
<name>A0AAV9X2D6_9PEZI</name>
<comment type="caution">
    <text evidence="3">The sequence shown here is derived from an EMBL/GenBank/DDBJ whole genome shotgun (WGS) entry which is preliminary data.</text>
</comment>